<evidence type="ECO:0000313" key="1">
    <source>
        <dbReference type="EMBL" id="MFC0513480.1"/>
    </source>
</evidence>
<protein>
    <recommendedName>
        <fullName evidence="3">Metal-dependent phosphohydrolase</fullName>
    </recommendedName>
</protein>
<name>A0ABV6L170_9SPHI</name>
<organism evidence="1 2">
    <name type="scientific">Mucilaginibacter angelicae</name>
    <dbReference type="NCBI Taxonomy" id="869718"/>
    <lineage>
        <taxon>Bacteria</taxon>
        <taxon>Pseudomonadati</taxon>
        <taxon>Bacteroidota</taxon>
        <taxon>Sphingobacteriia</taxon>
        <taxon>Sphingobacteriales</taxon>
        <taxon>Sphingobacteriaceae</taxon>
        <taxon>Mucilaginibacter</taxon>
    </lineage>
</organism>
<evidence type="ECO:0000313" key="2">
    <source>
        <dbReference type="Proteomes" id="UP001589828"/>
    </source>
</evidence>
<dbReference type="Gene3D" id="1.10.3210.10">
    <property type="entry name" value="Hypothetical protein af1432"/>
    <property type="match status" value="1"/>
</dbReference>
<dbReference type="SUPFAM" id="SSF109604">
    <property type="entry name" value="HD-domain/PDEase-like"/>
    <property type="match status" value="1"/>
</dbReference>
<reference evidence="1 2" key="1">
    <citation type="submission" date="2024-09" db="EMBL/GenBank/DDBJ databases">
        <authorList>
            <person name="Sun Q."/>
            <person name="Mori K."/>
        </authorList>
    </citation>
    <scope>NUCLEOTIDE SEQUENCE [LARGE SCALE GENOMIC DNA]</scope>
    <source>
        <strain evidence="1 2">NCAIM B.02415</strain>
    </source>
</reference>
<dbReference type="RefSeq" id="WP_377021345.1">
    <property type="nucleotide sequence ID" value="NZ_JBHLTS010000015.1"/>
</dbReference>
<evidence type="ECO:0008006" key="3">
    <source>
        <dbReference type="Google" id="ProtNLM"/>
    </source>
</evidence>
<gene>
    <name evidence="1" type="ORF">ACFFGT_04685</name>
</gene>
<comment type="caution">
    <text evidence="1">The sequence shown here is derived from an EMBL/GenBank/DDBJ whole genome shotgun (WGS) entry which is preliminary data.</text>
</comment>
<sequence>MNRTDKLLNWIKQRHEGQLIRRTTEPYVNHLVAVAELASVIPLGYETGLCHDLFEETETTKMELYSALTTFGYTDPEAHFILNCTIELTDVFTKKNYPDLKKKARKAKEAARLTTISSAAQTVKYGDMIYNIGWVLKYDLKHAGKYLRKKQLFLTSMTNGDQDLHQRALKIVDDALRFLKNEQNNVRYKLRGL</sequence>
<dbReference type="Proteomes" id="UP001589828">
    <property type="component" value="Unassembled WGS sequence"/>
</dbReference>
<keyword evidence="2" id="KW-1185">Reference proteome</keyword>
<dbReference type="EMBL" id="JBHLTS010000015">
    <property type="protein sequence ID" value="MFC0513480.1"/>
    <property type="molecule type" value="Genomic_DNA"/>
</dbReference>
<proteinExistence type="predicted"/>
<accession>A0ABV6L170</accession>